<name>A0A6A4SQ44_SCOMX</name>
<evidence type="ECO:0000313" key="3">
    <source>
        <dbReference type="Proteomes" id="UP000438429"/>
    </source>
</evidence>
<feature type="compositionally biased region" description="Basic and acidic residues" evidence="1">
    <location>
        <begin position="134"/>
        <end position="151"/>
    </location>
</feature>
<comment type="caution">
    <text evidence="2">The sequence shown here is derived from an EMBL/GenBank/DDBJ whole genome shotgun (WGS) entry which is preliminary data.</text>
</comment>
<dbReference type="EMBL" id="VEVO01000011">
    <property type="protein sequence ID" value="KAF0035437.1"/>
    <property type="molecule type" value="Genomic_DNA"/>
</dbReference>
<gene>
    <name evidence="2" type="ORF">F2P81_013195</name>
</gene>
<evidence type="ECO:0000313" key="2">
    <source>
        <dbReference type="EMBL" id="KAF0035437.1"/>
    </source>
</evidence>
<dbReference type="AlphaFoldDB" id="A0A6A4SQ44"/>
<proteinExistence type="predicted"/>
<evidence type="ECO:0000256" key="1">
    <source>
        <dbReference type="SAM" id="MobiDB-lite"/>
    </source>
</evidence>
<accession>A0A6A4SQ44</accession>
<dbReference type="Proteomes" id="UP000438429">
    <property type="component" value="Unassembled WGS sequence"/>
</dbReference>
<sequence length="151" mass="17241">MSTVRKELVWSIKKNLYQLSCDDVYKLAKDIASDSSQDLESTDEGSCVDYIFNYMQSDTLLKSEDEGMSELLMLNDLVKSITLTHVTTHYMWTKRKWFPYSTCLICNGGNLRSMGDRLGTKALTSHITVSANKSTKETERASQRRRSSEEC</sequence>
<feature type="region of interest" description="Disordered" evidence="1">
    <location>
        <begin position="130"/>
        <end position="151"/>
    </location>
</feature>
<reference evidence="2 3" key="1">
    <citation type="submission" date="2019-06" db="EMBL/GenBank/DDBJ databases">
        <title>Draft genomes of female and male turbot (Scophthalmus maximus).</title>
        <authorList>
            <person name="Xu H."/>
            <person name="Xu X.-W."/>
            <person name="Shao C."/>
            <person name="Chen S."/>
        </authorList>
    </citation>
    <scope>NUCLEOTIDE SEQUENCE [LARGE SCALE GENOMIC DNA]</scope>
    <source>
        <strain evidence="2">Ysfricsl-2016a</strain>
        <tissue evidence="2">Blood</tissue>
    </source>
</reference>
<organism evidence="2 3">
    <name type="scientific">Scophthalmus maximus</name>
    <name type="common">Turbot</name>
    <name type="synonym">Psetta maxima</name>
    <dbReference type="NCBI Taxonomy" id="52904"/>
    <lineage>
        <taxon>Eukaryota</taxon>
        <taxon>Metazoa</taxon>
        <taxon>Chordata</taxon>
        <taxon>Craniata</taxon>
        <taxon>Vertebrata</taxon>
        <taxon>Euteleostomi</taxon>
        <taxon>Actinopterygii</taxon>
        <taxon>Neopterygii</taxon>
        <taxon>Teleostei</taxon>
        <taxon>Neoteleostei</taxon>
        <taxon>Acanthomorphata</taxon>
        <taxon>Carangaria</taxon>
        <taxon>Pleuronectiformes</taxon>
        <taxon>Pleuronectoidei</taxon>
        <taxon>Scophthalmidae</taxon>
        <taxon>Scophthalmus</taxon>
    </lineage>
</organism>
<protein>
    <submittedName>
        <fullName evidence="2">Uncharacterized protein</fullName>
    </submittedName>
</protein>